<dbReference type="InterPro" id="IPR015102">
    <property type="entry name" value="Tscrpt_reg_HTH_FeoC"/>
</dbReference>
<evidence type="ECO:0000313" key="2">
    <source>
        <dbReference type="EMBL" id="OQX15621.1"/>
    </source>
</evidence>
<dbReference type="InterPro" id="IPR036388">
    <property type="entry name" value="WH-like_DNA-bd_sf"/>
</dbReference>
<dbReference type="Gene3D" id="1.10.10.10">
    <property type="entry name" value="Winged helix-like DNA-binding domain superfamily/Winged helix DNA-binding domain"/>
    <property type="match status" value="1"/>
</dbReference>
<dbReference type="Proteomes" id="UP000192491">
    <property type="component" value="Unassembled WGS sequence"/>
</dbReference>
<protein>
    <recommendedName>
        <fullName evidence="1">Transcriptional regulator HTH-type FeoC domain-containing protein</fullName>
    </recommendedName>
</protein>
<evidence type="ECO:0000259" key="1">
    <source>
        <dbReference type="Pfam" id="PF09012"/>
    </source>
</evidence>
<organism evidence="2 3">
    <name type="scientific">Thiothrix lacustris</name>
    <dbReference type="NCBI Taxonomy" id="525917"/>
    <lineage>
        <taxon>Bacteria</taxon>
        <taxon>Pseudomonadati</taxon>
        <taxon>Pseudomonadota</taxon>
        <taxon>Gammaproteobacteria</taxon>
        <taxon>Thiotrichales</taxon>
        <taxon>Thiotrichaceae</taxon>
        <taxon>Thiothrix</taxon>
    </lineage>
</organism>
<feature type="domain" description="Transcriptional regulator HTH-type FeoC" evidence="1">
    <location>
        <begin position="3"/>
        <end position="67"/>
    </location>
</feature>
<comment type="caution">
    <text evidence="2">The sequence shown here is derived from an EMBL/GenBank/DDBJ whole genome shotgun (WGS) entry which is preliminary data.</text>
</comment>
<dbReference type="EMBL" id="MTEJ01000012">
    <property type="protein sequence ID" value="OQX15621.1"/>
    <property type="molecule type" value="Genomic_DNA"/>
</dbReference>
<proteinExistence type="predicted"/>
<dbReference type="AlphaFoldDB" id="A0A1Y1QWS6"/>
<evidence type="ECO:0000313" key="3">
    <source>
        <dbReference type="Proteomes" id="UP000192491"/>
    </source>
</evidence>
<gene>
    <name evidence="2" type="ORF">BWK73_06260</name>
</gene>
<dbReference type="SUPFAM" id="SSF46785">
    <property type="entry name" value="Winged helix' DNA-binding domain"/>
    <property type="match status" value="1"/>
</dbReference>
<dbReference type="InterPro" id="IPR036390">
    <property type="entry name" value="WH_DNA-bd_sf"/>
</dbReference>
<sequence>MLLGEIRDYLQQRGSANLTDVATHFDIAADTARFALHYWQRKGKIRAQAASTCGSGGCGSNSCGGSTAATTYEWVKRDVPLQWFPTRS</sequence>
<reference evidence="2 3" key="1">
    <citation type="submission" date="2017-01" db="EMBL/GenBank/DDBJ databases">
        <title>Novel large sulfur bacteria in the metagenomes of groundwater-fed chemosynthetic microbial mats in the Lake Huron basin.</title>
        <authorList>
            <person name="Sharrar A.M."/>
            <person name="Flood B.E."/>
            <person name="Bailey J.V."/>
            <person name="Jones D.S."/>
            <person name="Biddanda B."/>
            <person name="Ruberg S.A."/>
            <person name="Marcus D.N."/>
            <person name="Dick G.J."/>
        </authorList>
    </citation>
    <scope>NUCLEOTIDE SEQUENCE [LARGE SCALE GENOMIC DNA]</scope>
    <source>
        <strain evidence="2">A8</strain>
    </source>
</reference>
<name>A0A1Y1QWS6_9GAMM</name>
<dbReference type="Pfam" id="PF09012">
    <property type="entry name" value="FeoC"/>
    <property type="match status" value="1"/>
</dbReference>
<accession>A0A1Y1QWS6</accession>